<dbReference type="AlphaFoldDB" id="A0A089MB05"/>
<dbReference type="EMBL" id="CP009287">
    <property type="protein sequence ID" value="AIQ69540.1"/>
    <property type="molecule type" value="Genomic_DNA"/>
</dbReference>
<dbReference type="STRING" id="189425.PGRAT_19305"/>
<evidence type="ECO:0000256" key="1">
    <source>
        <dbReference type="SAM" id="MobiDB-lite"/>
    </source>
</evidence>
<feature type="region of interest" description="Disordered" evidence="1">
    <location>
        <begin position="45"/>
        <end position="69"/>
    </location>
</feature>
<protein>
    <submittedName>
        <fullName evidence="2">Uncharacterized protein</fullName>
    </submittedName>
</protein>
<accession>A0A089MB05</accession>
<evidence type="ECO:0000313" key="3">
    <source>
        <dbReference type="Proteomes" id="UP000029500"/>
    </source>
</evidence>
<organism evidence="2 3">
    <name type="scientific">Paenibacillus graminis</name>
    <dbReference type="NCBI Taxonomy" id="189425"/>
    <lineage>
        <taxon>Bacteria</taxon>
        <taxon>Bacillati</taxon>
        <taxon>Bacillota</taxon>
        <taxon>Bacilli</taxon>
        <taxon>Bacillales</taxon>
        <taxon>Paenibacillaceae</taxon>
        <taxon>Paenibacillus</taxon>
    </lineage>
</organism>
<evidence type="ECO:0000313" key="2">
    <source>
        <dbReference type="EMBL" id="AIQ69540.1"/>
    </source>
</evidence>
<dbReference type="HOGENOM" id="CLU_2771950_0_0_9"/>
<keyword evidence="3" id="KW-1185">Reference proteome</keyword>
<dbReference type="Proteomes" id="UP000029500">
    <property type="component" value="Chromosome"/>
</dbReference>
<sequence length="69" mass="7652">MKYPVLKKFRDRGSGEIYEIGSEYPADTERAAGLQALGFLGQIDDKQTTKRTPRGNTSKTVISKAEDES</sequence>
<dbReference type="RefSeq" id="WP_025708668.1">
    <property type="nucleotide sequence ID" value="NZ_CP009287.1"/>
</dbReference>
<gene>
    <name evidence="2" type="ORF">PGRAT_19305</name>
</gene>
<reference evidence="2 3" key="1">
    <citation type="submission" date="2014-08" db="EMBL/GenBank/DDBJ databases">
        <title>Comparative genomics of the Paenibacillus odorifer group.</title>
        <authorList>
            <person name="den Bakker H.C."/>
            <person name="Tsai Y.-C."/>
            <person name="Martin N."/>
            <person name="Korlach J."/>
            <person name="Wiedmann M."/>
        </authorList>
    </citation>
    <scope>NUCLEOTIDE SEQUENCE [LARGE SCALE GENOMIC DNA]</scope>
    <source>
        <strain evidence="2 3">DSM 15220</strain>
    </source>
</reference>
<dbReference type="KEGG" id="pgm:PGRAT_19305"/>
<proteinExistence type="predicted"/>
<name>A0A089MB05_9BACL</name>
<dbReference type="OrthoDB" id="2300838at2"/>